<dbReference type="GO" id="GO:0055085">
    <property type="term" value="P:transmembrane transport"/>
    <property type="evidence" value="ECO:0007669"/>
    <property type="project" value="InterPro"/>
</dbReference>
<dbReference type="InterPro" id="IPR035906">
    <property type="entry name" value="MetI-like_sf"/>
</dbReference>
<dbReference type="InterPro" id="IPR050366">
    <property type="entry name" value="BP-dependent_transpt_permease"/>
</dbReference>
<keyword evidence="3" id="KW-1003">Cell membrane</keyword>
<evidence type="ECO:0000256" key="2">
    <source>
        <dbReference type="ARBA" id="ARBA00022448"/>
    </source>
</evidence>
<dbReference type="RefSeq" id="WP_070073211.1">
    <property type="nucleotide sequence ID" value="NZ_CP017448.1"/>
</dbReference>
<reference evidence="9 10" key="1">
    <citation type="submission" date="2016-09" db="EMBL/GenBank/DDBJ databases">
        <title>Acidihalobacter prosperus V6 (DSM14174).</title>
        <authorList>
            <person name="Khaleque H.N."/>
            <person name="Ramsay J.P."/>
            <person name="Murphy R.J.T."/>
            <person name="Kaksonen A.H."/>
            <person name="Boxall N.J."/>
            <person name="Watkin E.L.J."/>
        </authorList>
    </citation>
    <scope>NUCLEOTIDE SEQUENCE [LARGE SCALE GENOMIC DNA]</scope>
    <source>
        <strain evidence="9 10">V6</strain>
    </source>
</reference>
<accession>A0A1D8K9N7</accession>
<dbReference type="CDD" id="cd06261">
    <property type="entry name" value="TM_PBP2"/>
    <property type="match status" value="1"/>
</dbReference>
<keyword evidence="4 7" id="KW-0812">Transmembrane</keyword>
<feature type="transmembrane region" description="Helical" evidence="7">
    <location>
        <begin position="272"/>
        <end position="293"/>
    </location>
</feature>
<evidence type="ECO:0000256" key="6">
    <source>
        <dbReference type="ARBA" id="ARBA00023136"/>
    </source>
</evidence>
<dbReference type="GO" id="GO:0005886">
    <property type="term" value="C:plasma membrane"/>
    <property type="evidence" value="ECO:0007669"/>
    <property type="project" value="UniProtKB-SubCell"/>
</dbReference>
<keyword evidence="5 7" id="KW-1133">Transmembrane helix</keyword>
<feature type="transmembrane region" description="Helical" evidence="7">
    <location>
        <begin position="107"/>
        <end position="127"/>
    </location>
</feature>
<dbReference type="Gene3D" id="1.10.3720.10">
    <property type="entry name" value="MetI-like"/>
    <property type="match status" value="1"/>
</dbReference>
<dbReference type="Pfam" id="PF00528">
    <property type="entry name" value="BPD_transp_1"/>
    <property type="match status" value="1"/>
</dbReference>
<dbReference type="Proteomes" id="UP000095342">
    <property type="component" value="Chromosome"/>
</dbReference>
<comment type="subcellular location">
    <subcellularLocation>
        <location evidence="1 7">Cell membrane</location>
        <topology evidence="1 7">Multi-pass membrane protein</topology>
    </subcellularLocation>
</comment>
<feature type="domain" description="ABC transmembrane type-1" evidence="8">
    <location>
        <begin position="103"/>
        <end position="293"/>
    </location>
</feature>
<evidence type="ECO:0000256" key="5">
    <source>
        <dbReference type="ARBA" id="ARBA00022989"/>
    </source>
</evidence>
<name>A0A1D8K9N7_9GAMM</name>
<evidence type="ECO:0000256" key="7">
    <source>
        <dbReference type="RuleBase" id="RU363032"/>
    </source>
</evidence>
<gene>
    <name evidence="9" type="ORF">BJI67_11910</name>
</gene>
<feature type="transmembrane region" description="Helical" evidence="7">
    <location>
        <begin position="42"/>
        <end position="63"/>
    </location>
</feature>
<dbReference type="EMBL" id="CP017448">
    <property type="protein sequence ID" value="AOV17670.1"/>
    <property type="molecule type" value="Genomic_DNA"/>
</dbReference>
<protein>
    <submittedName>
        <fullName evidence="9">Peptide ABC transporter permease</fullName>
    </submittedName>
</protein>
<sequence>MSSQVTAPETRSSAAVRGLWPRLGERLPAGLRDALARYHHPMTWTGIALFAGMLAFSFLGPLVYTANPFTIHAMHILSPPSLAFPFGTDNLGRDMLARAMAGGRSSLTVGVLGSLVAMLTGIAYGMLSALGPSWLDKALMRLLDALLALPTLVLMIFFAAIIPLDVVSLTLLLGLVSWPGLARIVRNEALAYRERDYVQAARQFGAGTFYIARVHLLRAMLPILIVNTTFMVADVILGLAGLSFLGLGIQPPRASWGGLLNEGVQQVFLNDWWLILFPGLLIFGAILAMNFIGQGLLTRLEGRA</sequence>
<evidence type="ECO:0000256" key="3">
    <source>
        <dbReference type="ARBA" id="ARBA00022475"/>
    </source>
</evidence>
<evidence type="ECO:0000259" key="8">
    <source>
        <dbReference type="PROSITE" id="PS50928"/>
    </source>
</evidence>
<feature type="transmembrane region" description="Helical" evidence="7">
    <location>
        <begin position="147"/>
        <end position="176"/>
    </location>
</feature>
<dbReference type="AlphaFoldDB" id="A0A1D8K9N7"/>
<feature type="transmembrane region" description="Helical" evidence="7">
    <location>
        <begin position="223"/>
        <end position="249"/>
    </location>
</feature>
<dbReference type="PANTHER" id="PTHR43386">
    <property type="entry name" value="OLIGOPEPTIDE TRANSPORT SYSTEM PERMEASE PROTEIN APPC"/>
    <property type="match status" value="1"/>
</dbReference>
<dbReference type="PANTHER" id="PTHR43386:SF1">
    <property type="entry name" value="D,D-DIPEPTIDE TRANSPORT SYSTEM PERMEASE PROTEIN DDPC-RELATED"/>
    <property type="match status" value="1"/>
</dbReference>
<dbReference type="KEGG" id="aaeo:BJI67_11910"/>
<evidence type="ECO:0000313" key="9">
    <source>
        <dbReference type="EMBL" id="AOV17670.1"/>
    </source>
</evidence>
<keyword evidence="2 7" id="KW-0813">Transport</keyword>
<dbReference type="InterPro" id="IPR000515">
    <property type="entry name" value="MetI-like"/>
</dbReference>
<keyword evidence="6 7" id="KW-0472">Membrane</keyword>
<comment type="similarity">
    <text evidence="7">Belongs to the binding-protein-dependent transport system permease family.</text>
</comment>
<evidence type="ECO:0000256" key="1">
    <source>
        <dbReference type="ARBA" id="ARBA00004651"/>
    </source>
</evidence>
<evidence type="ECO:0000313" key="10">
    <source>
        <dbReference type="Proteomes" id="UP000095342"/>
    </source>
</evidence>
<organism evidence="9 10">
    <name type="scientific">Acidihalobacter aeolianus</name>
    <dbReference type="NCBI Taxonomy" id="2792603"/>
    <lineage>
        <taxon>Bacteria</taxon>
        <taxon>Pseudomonadati</taxon>
        <taxon>Pseudomonadota</taxon>
        <taxon>Gammaproteobacteria</taxon>
        <taxon>Chromatiales</taxon>
        <taxon>Ectothiorhodospiraceae</taxon>
        <taxon>Acidihalobacter</taxon>
    </lineage>
</organism>
<dbReference type="SUPFAM" id="SSF161098">
    <property type="entry name" value="MetI-like"/>
    <property type="match status" value="1"/>
</dbReference>
<evidence type="ECO:0000256" key="4">
    <source>
        <dbReference type="ARBA" id="ARBA00022692"/>
    </source>
</evidence>
<dbReference type="PROSITE" id="PS50928">
    <property type="entry name" value="ABC_TM1"/>
    <property type="match status" value="1"/>
</dbReference>
<proteinExistence type="inferred from homology"/>
<keyword evidence="10" id="KW-1185">Reference proteome</keyword>